<dbReference type="OrthoDB" id="5401332at2759"/>
<comment type="caution">
    <text evidence="3">The sequence shown here is derived from an EMBL/GenBank/DDBJ whole genome shotgun (WGS) entry which is preliminary data.</text>
</comment>
<feature type="region of interest" description="Disordered" evidence="1">
    <location>
        <begin position="155"/>
        <end position="195"/>
    </location>
</feature>
<keyword evidence="2" id="KW-0812">Transmembrane</keyword>
<evidence type="ECO:0000256" key="1">
    <source>
        <dbReference type="SAM" id="MobiDB-lite"/>
    </source>
</evidence>
<evidence type="ECO:0000313" key="4">
    <source>
        <dbReference type="Proteomes" id="UP000019478"/>
    </source>
</evidence>
<feature type="transmembrane region" description="Helical" evidence="2">
    <location>
        <begin position="35"/>
        <end position="53"/>
    </location>
</feature>
<gene>
    <name evidence="3" type="ORF">A1O3_01743</name>
</gene>
<accession>W9YV91</accession>
<sequence>MTFYIFARDVISDVKSAPETFTSWDKCMQKSYCKWPAIVGIVVGSLILLSIIWCFARCLCCGAELCACCCNCCRPRRSRDRPSQYKDEYSRVPPTPYGGYQPTPAPMAYGHPSAPQFATFDDPSGKKINEDSLPPMPSWETATKRRVEDINTNGDVEMGRLDTQPQRLRGGYNSVPNGPMSPVSHHPAGGYFNSNDTMHSYHSDLGAQRLGANGTGYAGFQPVPLSPPPTYRSSSNAPSVMSEKFISGAASPTPNEYNHQQHQSYHHQPSSYAPSSVSTRYEPQPDYASSRISMPAPYNPQPEYQARPPSFSQVGRKAISGSYREV</sequence>
<name>W9YV91_9EURO</name>
<dbReference type="GO" id="GO:0005886">
    <property type="term" value="C:plasma membrane"/>
    <property type="evidence" value="ECO:0007669"/>
    <property type="project" value="TreeGrafter"/>
</dbReference>
<dbReference type="PANTHER" id="PTHR40018">
    <property type="entry name" value="[PSI+] INDUCTION PROTEIN 2"/>
    <property type="match status" value="1"/>
</dbReference>
<keyword evidence="4" id="KW-1185">Reference proteome</keyword>
<evidence type="ECO:0000256" key="2">
    <source>
        <dbReference type="SAM" id="Phobius"/>
    </source>
</evidence>
<dbReference type="GeneID" id="19165876"/>
<feature type="region of interest" description="Disordered" evidence="1">
    <location>
        <begin position="218"/>
        <end position="326"/>
    </location>
</feature>
<organism evidence="3 4">
    <name type="scientific">Capronia epimyces CBS 606.96</name>
    <dbReference type="NCBI Taxonomy" id="1182542"/>
    <lineage>
        <taxon>Eukaryota</taxon>
        <taxon>Fungi</taxon>
        <taxon>Dikarya</taxon>
        <taxon>Ascomycota</taxon>
        <taxon>Pezizomycotina</taxon>
        <taxon>Eurotiomycetes</taxon>
        <taxon>Chaetothyriomycetidae</taxon>
        <taxon>Chaetothyriales</taxon>
        <taxon>Herpotrichiellaceae</taxon>
        <taxon>Capronia</taxon>
    </lineage>
</organism>
<dbReference type="HOGENOM" id="CLU_049361_1_0_1"/>
<feature type="region of interest" description="Disordered" evidence="1">
    <location>
        <begin position="77"/>
        <end position="97"/>
    </location>
</feature>
<dbReference type="PANTHER" id="PTHR40018:SF1">
    <property type="entry name" value="[PSI+] INDUCTION PROTEIN 2"/>
    <property type="match status" value="1"/>
</dbReference>
<dbReference type="Proteomes" id="UP000019478">
    <property type="component" value="Unassembled WGS sequence"/>
</dbReference>
<reference evidence="3 4" key="1">
    <citation type="submission" date="2013-03" db="EMBL/GenBank/DDBJ databases">
        <title>The Genome Sequence of Capronia epimyces CBS 606.96.</title>
        <authorList>
            <consortium name="The Broad Institute Genomics Platform"/>
            <person name="Cuomo C."/>
            <person name="de Hoog S."/>
            <person name="Gorbushina A."/>
            <person name="Walker B."/>
            <person name="Young S.K."/>
            <person name="Zeng Q."/>
            <person name="Gargeya S."/>
            <person name="Fitzgerald M."/>
            <person name="Haas B."/>
            <person name="Abouelleil A."/>
            <person name="Allen A.W."/>
            <person name="Alvarado L."/>
            <person name="Arachchi H.M."/>
            <person name="Berlin A.M."/>
            <person name="Chapman S.B."/>
            <person name="Gainer-Dewar J."/>
            <person name="Goldberg J."/>
            <person name="Griggs A."/>
            <person name="Gujja S."/>
            <person name="Hansen M."/>
            <person name="Howarth C."/>
            <person name="Imamovic A."/>
            <person name="Ireland A."/>
            <person name="Larimer J."/>
            <person name="McCowan C."/>
            <person name="Murphy C."/>
            <person name="Pearson M."/>
            <person name="Poon T.W."/>
            <person name="Priest M."/>
            <person name="Roberts A."/>
            <person name="Saif S."/>
            <person name="Shea T."/>
            <person name="Sisk P."/>
            <person name="Sykes S."/>
            <person name="Wortman J."/>
            <person name="Nusbaum C."/>
            <person name="Birren B."/>
        </authorList>
    </citation>
    <scope>NUCLEOTIDE SEQUENCE [LARGE SCALE GENOMIC DNA]</scope>
    <source>
        <strain evidence="3 4">CBS 606.96</strain>
    </source>
</reference>
<dbReference type="EMBL" id="AMGY01000001">
    <property type="protein sequence ID" value="EXJ93186.1"/>
    <property type="molecule type" value="Genomic_DNA"/>
</dbReference>
<dbReference type="InterPro" id="IPR037504">
    <property type="entry name" value="PSI_induc_2"/>
</dbReference>
<keyword evidence="2" id="KW-1133">Transmembrane helix</keyword>
<dbReference type="STRING" id="1182542.W9YV91"/>
<evidence type="ECO:0000313" key="3">
    <source>
        <dbReference type="EMBL" id="EXJ93186.1"/>
    </source>
</evidence>
<protein>
    <submittedName>
        <fullName evidence="3">Uncharacterized protein</fullName>
    </submittedName>
</protein>
<dbReference type="AlphaFoldDB" id="W9YV91"/>
<dbReference type="eggNOG" id="ENOG502SAKR">
    <property type="taxonomic scope" value="Eukaryota"/>
</dbReference>
<dbReference type="GO" id="GO:0005935">
    <property type="term" value="C:cellular bud neck"/>
    <property type="evidence" value="ECO:0007669"/>
    <property type="project" value="TreeGrafter"/>
</dbReference>
<keyword evidence="2" id="KW-0472">Membrane</keyword>
<dbReference type="RefSeq" id="XP_007730076.1">
    <property type="nucleotide sequence ID" value="XM_007731886.1"/>
</dbReference>
<feature type="compositionally biased region" description="Low complexity" evidence="1">
    <location>
        <begin position="257"/>
        <end position="272"/>
    </location>
</feature>
<proteinExistence type="predicted"/>
<feature type="compositionally biased region" description="Basic and acidic residues" evidence="1">
    <location>
        <begin position="80"/>
        <end position="90"/>
    </location>
</feature>